<proteinExistence type="predicted"/>
<dbReference type="Proteomes" id="UP000463951">
    <property type="component" value="Chromosome"/>
</dbReference>
<dbReference type="Gene3D" id="3.30.450.180">
    <property type="match status" value="1"/>
</dbReference>
<evidence type="ECO:0000259" key="2">
    <source>
        <dbReference type="PROSITE" id="PS50943"/>
    </source>
</evidence>
<feature type="compositionally biased region" description="Low complexity" evidence="1">
    <location>
        <begin position="399"/>
        <end position="410"/>
    </location>
</feature>
<dbReference type="InterPro" id="IPR001387">
    <property type="entry name" value="Cro/C1-type_HTH"/>
</dbReference>
<feature type="compositionally biased region" description="Low complexity" evidence="1">
    <location>
        <begin position="283"/>
        <end position="295"/>
    </location>
</feature>
<dbReference type="Gene3D" id="1.10.260.40">
    <property type="entry name" value="lambda repressor-like DNA-binding domains"/>
    <property type="match status" value="1"/>
</dbReference>
<gene>
    <name evidence="3" type="ORF">SSPO_061510</name>
</gene>
<name>A0A499UNK0_9ACTN</name>
<dbReference type="PANTHER" id="PTHR35010:SF2">
    <property type="entry name" value="BLL4672 PROTEIN"/>
    <property type="match status" value="1"/>
</dbReference>
<dbReference type="Pfam" id="PF13560">
    <property type="entry name" value="HTH_31"/>
    <property type="match status" value="1"/>
</dbReference>
<dbReference type="GO" id="GO:0003677">
    <property type="term" value="F:DNA binding"/>
    <property type="evidence" value="ECO:0007669"/>
    <property type="project" value="InterPro"/>
</dbReference>
<organism evidence="3 4">
    <name type="scientific">Streptomyces antimycoticus</name>
    <dbReference type="NCBI Taxonomy" id="68175"/>
    <lineage>
        <taxon>Bacteria</taxon>
        <taxon>Bacillati</taxon>
        <taxon>Actinomycetota</taxon>
        <taxon>Actinomycetes</taxon>
        <taxon>Kitasatosporales</taxon>
        <taxon>Streptomycetaceae</taxon>
        <taxon>Streptomyces</taxon>
        <taxon>Streptomyces violaceusniger group</taxon>
    </lineage>
</organism>
<dbReference type="PANTHER" id="PTHR35010">
    <property type="entry name" value="BLL4672 PROTEIN-RELATED"/>
    <property type="match status" value="1"/>
</dbReference>
<evidence type="ECO:0000313" key="4">
    <source>
        <dbReference type="Proteomes" id="UP000463951"/>
    </source>
</evidence>
<accession>A0A499UNK0</accession>
<feature type="compositionally biased region" description="Basic residues" evidence="1">
    <location>
        <begin position="366"/>
        <end position="375"/>
    </location>
</feature>
<dbReference type="AlphaFoldDB" id="A0A499UNK0"/>
<protein>
    <recommendedName>
        <fullName evidence="2">HTH cro/C1-type domain-containing protein</fullName>
    </recommendedName>
</protein>
<dbReference type="SMART" id="SM00530">
    <property type="entry name" value="HTH_XRE"/>
    <property type="match status" value="1"/>
</dbReference>
<feature type="region of interest" description="Disordered" evidence="1">
    <location>
        <begin position="283"/>
        <end position="310"/>
    </location>
</feature>
<dbReference type="PROSITE" id="PS50943">
    <property type="entry name" value="HTH_CROC1"/>
    <property type="match status" value="1"/>
</dbReference>
<dbReference type="InterPro" id="IPR041413">
    <property type="entry name" value="MLTR_LBD"/>
</dbReference>
<dbReference type="CDD" id="cd00093">
    <property type="entry name" value="HTH_XRE"/>
    <property type="match status" value="1"/>
</dbReference>
<feature type="domain" description="HTH cro/C1-type" evidence="2">
    <location>
        <begin position="37"/>
        <end position="84"/>
    </location>
</feature>
<dbReference type="InterPro" id="IPR010982">
    <property type="entry name" value="Lambda_DNA-bd_dom_sf"/>
</dbReference>
<dbReference type="EMBL" id="AP019620">
    <property type="protein sequence ID" value="BBJ43433.1"/>
    <property type="molecule type" value="Genomic_DNA"/>
</dbReference>
<reference evidence="3 4" key="1">
    <citation type="journal article" date="2020" name="Int. J. Syst. Evol. Microbiol.">
        <title>Reclassification of Streptomyces castelarensis and Streptomyces sporoclivatus as later heterotypic synonyms of Streptomyces antimycoticus.</title>
        <authorList>
            <person name="Komaki H."/>
            <person name="Tamura T."/>
        </authorList>
    </citation>
    <scope>NUCLEOTIDE SEQUENCE [LARGE SCALE GENOMIC DNA]</scope>
    <source>
        <strain evidence="3 4">NBRC 100767</strain>
    </source>
</reference>
<dbReference type="Pfam" id="PF17765">
    <property type="entry name" value="MLTR_LBD"/>
    <property type="match status" value="1"/>
</dbReference>
<feature type="region of interest" description="Disordered" evidence="1">
    <location>
        <begin position="351"/>
        <end position="410"/>
    </location>
</feature>
<evidence type="ECO:0000313" key="3">
    <source>
        <dbReference type="EMBL" id="BBJ43433.1"/>
    </source>
</evidence>
<dbReference type="SUPFAM" id="SSF47413">
    <property type="entry name" value="lambda repressor-like DNA-binding domains"/>
    <property type="match status" value="1"/>
</dbReference>
<sequence>MDRNTELSEFLRSRRARLSPGDAGVSVTNDSPRRVPGLRREELAQLAGVSTDYYTRLEQGRHLNVSETVLDAVARALQLDETERAYLFELTRPRPRRTVRRRPPRPQRVRPGVHALLRTLDGISPAFVLGRRGDVLASNQLARALIIDFEALPYHERNMARFMFLDEAARSLWPDWETVAAEMVASLRLEAGRHPEDPRLTELVGELTIKSADFRKWWADHNVREKTHGVKRYHHPVVGDMTLSYENVAVPGDPDQALCMYTVEPGSPSEAALRLLASWTAPPSVRSSAPSSDARPSGDRPPTFPPDLTHLPFQSISPFTPFASLHPCLSPPTFIAFPSFLPGRQFYDHQRHRLRSPRSEGPAGKDHHRASRTARTRCADRNRLRRHLPLRHPPGPRGMGLRPVPDGARP</sequence>
<evidence type="ECO:0000256" key="1">
    <source>
        <dbReference type="SAM" id="MobiDB-lite"/>
    </source>
</evidence>